<proteinExistence type="predicted"/>
<keyword evidence="2" id="KW-1185">Reference proteome</keyword>
<evidence type="ECO:0000313" key="2">
    <source>
        <dbReference type="Proteomes" id="UP001523262"/>
    </source>
</evidence>
<organism evidence="1 2">
    <name type="scientific">Neobacillus pocheonensis</name>
    <dbReference type="NCBI Taxonomy" id="363869"/>
    <lineage>
        <taxon>Bacteria</taxon>
        <taxon>Bacillati</taxon>
        <taxon>Bacillota</taxon>
        <taxon>Bacilli</taxon>
        <taxon>Bacillales</taxon>
        <taxon>Bacillaceae</taxon>
        <taxon>Neobacillus</taxon>
    </lineage>
</organism>
<dbReference type="EMBL" id="JAMQCR010000001">
    <property type="protein sequence ID" value="MCM2532573.1"/>
    <property type="molecule type" value="Genomic_DNA"/>
</dbReference>
<comment type="caution">
    <text evidence="1">The sequence shown here is derived from an EMBL/GenBank/DDBJ whole genome shotgun (WGS) entry which is preliminary data.</text>
</comment>
<evidence type="ECO:0008006" key="3">
    <source>
        <dbReference type="Google" id="ProtNLM"/>
    </source>
</evidence>
<accession>A0ABT0W8E4</accession>
<sequence>MKSKTFIMGLCLLFLLALVAYLDSPYSIINKNYSYSASVIEPAVAQPIDESPPTDVPQLVEKLKKREKVDGFIVETYQEYEVYMDKNGKVKKSVPTSKTDTLKYWDYSSH</sequence>
<evidence type="ECO:0000313" key="1">
    <source>
        <dbReference type="EMBL" id="MCM2532573.1"/>
    </source>
</evidence>
<gene>
    <name evidence="1" type="ORF">NDK43_09480</name>
</gene>
<dbReference type="Proteomes" id="UP001523262">
    <property type="component" value="Unassembled WGS sequence"/>
</dbReference>
<name>A0ABT0W8E4_9BACI</name>
<reference evidence="1 2" key="1">
    <citation type="submission" date="2022-06" db="EMBL/GenBank/DDBJ databases">
        <authorList>
            <person name="Jeon C.O."/>
        </authorList>
    </citation>
    <scope>NUCLEOTIDE SEQUENCE [LARGE SCALE GENOMIC DNA]</scope>
    <source>
        <strain evidence="1 2">KCTC 13943</strain>
    </source>
</reference>
<protein>
    <recommendedName>
        <fullName evidence="3">DUF3139 domain-containing protein</fullName>
    </recommendedName>
</protein>